<dbReference type="PROSITE" id="PS50294">
    <property type="entry name" value="WD_REPEATS_REGION"/>
    <property type="match status" value="1"/>
</dbReference>
<dbReference type="Gene3D" id="6.10.140.270">
    <property type="match status" value="1"/>
</dbReference>
<evidence type="ECO:0000256" key="5">
    <source>
        <dbReference type="ARBA" id="ARBA00012180"/>
    </source>
</evidence>
<evidence type="ECO:0000256" key="9">
    <source>
        <dbReference type="ARBA" id="ARBA00022737"/>
    </source>
</evidence>
<dbReference type="GO" id="GO:0004523">
    <property type="term" value="F:RNA-DNA hybrid ribonuclease activity"/>
    <property type="evidence" value="ECO:0007669"/>
    <property type="project" value="UniProtKB-EC"/>
</dbReference>
<keyword evidence="10 13" id="KW-0175">Coiled coil</keyword>
<keyword evidence="11" id="KW-0539">Nucleus</keyword>
<dbReference type="EMBL" id="JAUCMX010000004">
    <property type="protein sequence ID" value="KAK3549254.1"/>
    <property type="molecule type" value="Genomic_DNA"/>
</dbReference>
<evidence type="ECO:0000256" key="8">
    <source>
        <dbReference type="ARBA" id="ARBA00022574"/>
    </source>
</evidence>
<dbReference type="InterPro" id="IPR032401">
    <property type="entry name" value="EDC4_WD40"/>
</dbReference>
<dbReference type="InterPro" id="IPR036322">
    <property type="entry name" value="WD40_repeat_dom_sf"/>
</dbReference>
<evidence type="ECO:0000256" key="6">
    <source>
        <dbReference type="ARBA" id="ARBA00015762"/>
    </source>
</evidence>
<feature type="compositionally biased region" description="Low complexity" evidence="14">
    <location>
        <begin position="1387"/>
        <end position="1397"/>
    </location>
</feature>
<evidence type="ECO:0000256" key="12">
    <source>
        <dbReference type="PROSITE-ProRule" id="PRU00221"/>
    </source>
</evidence>
<proteinExistence type="inferred from homology"/>
<evidence type="ECO:0000313" key="17">
    <source>
        <dbReference type="Proteomes" id="UP001274896"/>
    </source>
</evidence>
<sequence>MASSSSIDIEGATQHLRDILKLDRPTNSTVMSINVINTYFQKREEHRVTYKSGGRSTQVDYILCRRGNLKEISDCKVVVGESVARQHRMVVCRMTLMVCKKKKRSEIEKKTKWWKLKKEECCEEFRRKLRQALGGQVVLPDDWETTAEVIRETGRKVLGVSSGRRKEDKETWWWNEEVQDSIQRQRLAKKKWNMDRSEENRQEYKELQHRVKREMSKAKQKAYDELYTRLDTREGEKDLYRLARQRDRDGKDVQQVRVIKDGDGRVLTSEESVQRRWKEYFEELMNEENEREKRVEGVNSVEQKVDKIRKDEVRKDEKWKVGPDDIPVEVWKYLGVATVEFLTSLFNRVLENLEKAYDRVPREELWYCMRKSGVAEKYVRVVQDMYERSRTVVRCAVGQTEESLCPFLFAIVMDQLSEEVRQESPWTMMFADDIVICSESREQVEENLERWRFVLERRGMKVSRSKTEYMCVNEREESGTVRLQGEEVKKVQEFKYLGSTVQSNGECGKEVNKRVQASWNGWRKVSGVLCDRKISARIKEKVYRTVVRPAMLYGLETVSLRKRQESELKMLRFSLGVTRLDRIRNEYIRGTAHVGHLGDKVREARLRWFGHVQRRENSTAGESQRKTSCNGELNGLLGTDLIGAGVRSALMEPTTHSSDNINMADIQTISLTGDDGSTCIPITASNVVIVASRDSSIDSKARGSNKVKIQPVAKYDWEHKYYYGNLIAVSNTYLAYAIRGASNQYMIRVLRLGSTERTLLKGFTGAVTDLAFAHLDSTLLGCVDEAGNMFIWQLTSQNSKIQDEVIVHVRRPDDTPLNSHRRLIWCPFIPEDNEENPEDCCQTIALLHEDRAEVWDLDILRSSNTTWPVDATEIKEGFITIKGHTARISEGALSPDGTVLATASHDGYVKFWQIYIEGQDQPRCLHEWQPHNERPLSCLLFCDNHKKQDPEIPFWRFLITGADQNQELKMWCTVSWTCLQTIKFNPDPVNLSVLPSLKASLDLSAECLILTDVQRKVLYVMELLQDQEKGHASFMAVSEFLLTHPVLSFGVQDVSRARLRHTEVLPPDEESESMTTEGSQGPLESKSGIQIKLYCVHTKSLQDVQIWFQPNQGAAAASLFLPTSSGSQDGFGFADPLTDLSMDVLNSDKESGASGSQTDLCKIPSLPAPADFLSPSGSTMPKLMTPDAFMTPSASVPASPGSSASSLTIVTAMSSSDSGPRAAEDLTQSPKLCTDAASSSLNLSANTSSPRANSILISGLGENIQVLPSPNPSMSLDLQAMEPVLLPQASPTRARSPDVISSASTAMSQDIIPEIASETLPRGLAEARDPLQGLQDSMASAVSALHLLSPLELSGGASGDAEQRLSSTPSLLETALSQENAVNAVASSCSESGASRSWPAAPDITRETRNSLRDNGLGECSREDLKDLHMSSPFHRRTYHLTQNDSQDASAEQSDHDDEVASLASSSGNCGSRVSHRLPVKDWKSSPRGSPKLKRKSKKDEGDSSQSRHLDNQMSVEVQEELLLLLRSQQRELDELRQSQQELLQRLTGHMDAVQSSIMAHVEHVLLTQQEQGPEGIGTLVVRFNATNSFSLMFIKDKKRTMDRVLAEGHAHNQQLQEHLAQQLAHTLGTTVSNRLDKVLREEMKKSVPQTITKSLEPLTGQMSNIIAAKLTAVEATLKENVTKVVKSKNTTDAIGRAAAEAMQGPIQAAYKDAFQSIVLPVFERGCQSMFQQINDSFKQGTNEYIQQLETHVKNRKQREQEARDPVIGQLQQMIDSLQTSQDQLATTVAASVRSEVQHQLHMIVGNLQDSILSQVQRIVKGEVSQAMKEQQAVVTSSIMQAMRSAASTPVPTAHLDFQAQQASILQLLQQGQLNEAFQQALSAADLNLVLYVCETVDSQQVFGQTPCPLHQAVLLSLIQQLSTNLVTRTDLKISYLEDAVMNLDHGDPVTRDHMSAVLSQVRQKLFQFLQQDPHGSLSKRARRPLDDAAGSC</sequence>
<comment type="similarity">
    <text evidence="3">Belongs to the WD repeat EDC4 family.</text>
</comment>
<name>A0AAE0RB81_9TELE</name>
<dbReference type="InterPro" id="IPR043502">
    <property type="entry name" value="DNA/RNA_pol_sf"/>
</dbReference>
<dbReference type="GO" id="GO:0005634">
    <property type="term" value="C:nucleus"/>
    <property type="evidence" value="ECO:0007669"/>
    <property type="project" value="UniProtKB-SubCell"/>
</dbReference>
<dbReference type="SUPFAM" id="SSF56672">
    <property type="entry name" value="DNA/RNA polymerases"/>
    <property type="match status" value="1"/>
</dbReference>
<dbReference type="PANTHER" id="PTHR15598">
    <property type="entry name" value="ENHANCER OF MRNA-DECAPPING PROTEIN 4"/>
    <property type="match status" value="1"/>
</dbReference>
<gene>
    <name evidence="16" type="ORF">QTP70_034251</name>
</gene>
<reference evidence="16" key="1">
    <citation type="submission" date="2023-06" db="EMBL/GenBank/DDBJ databases">
        <title>Male Hemibagrus guttatus genome.</title>
        <authorList>
            <person name="Bian C."/>
        </authorList>
    </citation>
    <scope>NUCLEOTIDE SEQUENCE</scope>
    <source>
        <strain evidence="16">Male_cb2023</strain>
        <tissue evidence="16">Muscle</tissue>
    </source>
</reference>
<dbReference type="PROSITE" id="PS50878">
    <property type="entry name" value="RT_POL"/>
    <property type="match status" value="1"/>
</dbReference>
<evidence type="ECO:0000256" key="14">
    <source>
        <dbReference type="SAM" id="MobiDB-lite"/>
    </source>
</evidence>
<dbReference type="InterPro" id="IPR000477">
    <property type="entry name" value="RT_dom"/>
</dbReference>
<dbReference type="Pfam" id="PF21289">
    <property type="entry name" value="EDC4_C"/>
    <property type="match status" value="1"/>
</dbReference>
<keyword evidence="7" id="KW-0963">Cytoplasm</keyword>
<organism evidence="16 17">
    <name type="scientific">Hemibagrus guttatus</name>
    <dbReference type="NCBI Taxonomy" id="175788"/>
    <lineage>
        <taxon>Eukaryota</taxon>
        <taxon>Metazoa</taxon>
        <taxon>Chordata</taxon>
        <taxon>Craniata</taxon>
        <taxon>Vertebrata</taxon>
        <taxon>Euteleostomi</taxon>
        <taxon>Actinopterygii</taxon>
        <taxon>Neopterygii</taxon>
        <taxon>Teleostei</taxon>
        <taxon>Ostariophysi</taxon>
        <taxon>Siluriformes</taxon>
        <taxon>Bagridae</taxon>
        <taxon>Hemibagrus</taxon>
    </lineage>
</organism>
<dbReference type="Pfam" id="PF00078">
    <property type="entry name" value="RVT_1"/>
    <property type="match status" value="1"/>
</dbReference>
<keyword evidence="17" id="KW-1185">Reference proteome</keyword>
<evidence type="ECO:0000256" key="1">
    <source>
        <dbReference type="ARBA" id="ARBA00004123"/>
    </source>
</evidence>
<dbReference type="InterPro" id="IPR049404">
    <property type="entry name" value="EDC4_C"/>
</dbReference>
<keyword evidence="8 12" id="KW-0853">WD repeat</keyword>
<evidence type="ECO:0000256" key="2">
    <source>
        <dbReference type="ARBA" id="ARBA00004201"/>
    </source>
</evidence>
<dbReference type="PROSITE" id="PS50082">
    <property type="entry name" value="WD_REPEATS_2"/>
    <property type="match status" value="1"/>
</dbReference>
<evidence type="ECO:0000256" key="3">
    <source>
        <dbReference type="ARBA" id="ARBA00009639"/>
    </source>
</evidence>
<dbReference type="GO" id="GO:0031087">
    <property type="term" value="P:deadenylation-independent decapping of nuclear-transcribed mRNA"/>
    <property type="evidence" value="ECO:0007669"/>
    <property type="project" value="InterPro"/>
</dbReference>
<feature type="region of interest" description="Disordered" evidence="14">
    <location>
        <begin position="1387"/>
        <end position="1419"/>
    </location>
</feature>
<dbReference type="PANTHER" id="PTHR15598:SF5">
    <property type="entry name" value="ENHANCER OF MRNA-DECAPPING PROTEIN 4"/>
    <property type="match status" value="1"/>
</dbReference>
<feature type="coiled-coil region" evidence="13">
    <location>
        <begin position="187"/>
        <end position="221"/>
    </location>
</feature>
<dbReference type="SUPFAM" id="SSF50978">
    <property type="entry name" value="WD40 repeat-like"/>
    <property type="match status" value="1"/>
</dbReference>
<evidence type="ECO:0000259" key="15">
    <source>
        <dbReference type="PROSITE" id="PS50878"/>
    </source>
</evidence>
<feature type="region of interest" description="Disordered" evidence="14">
    <location>
        <begin position="1443"/>
        <end position="1513"/>
    </location>
</feature>
<dbReference type="SMART" id="SM00320">
    <property type="entry name" value="WD40"/>
    <property type="match status" value="3"/>
</dbReference>
<evidence type="ECO:0000313" key="16">
    <source>
        <dbReference type="EMBL" id="KAK3549254.1"/>
    </source>
</evidence>
<dbReference type="InterPro" id="IPR044938">
    <property type="entry name" value="EDC4_C_sf"/>
</dbReference>
<dbReference type="InterPro" id="IPR001680">
    <property type="entry name" value="WD40_rpt"/>
</dbReference>
<evidence type="ECO:0000256" key="11">
    <source>
        <dbReference type="ARBA" id="ARBA00023242"/>
    </source>
</evidence>
<feature type="coiled-coil region" evidence="13">
    <location>
        <begin position="1519"/>
        <end position="1546"/>
    </location>
</feature>
<evidence type="ECO:0000256" key="4">
    <source>
        <dbReference type="ARBA" id="ARBA00010879"/>
    </source>
</evidence>
<evidence type="ECO:0000256" key="10">
    <source>
        <dbReference type="ARBA" id="ARBA00023054"/>
    </source>
</evidence>
<dbReference type="Gene3D" id="3.30.70.270">
    <property type="match status" value="1"/>
</dbReference>
<comment type="caution">
    <text evidence="16">The sequence shown here is derived from an EMBL/GenBank/DDBJ whole genome shotgun (WGS) entry which is preliminary data.</text>
</comment>
<accession>A0AAE0RB81</accession>
<dbReference type="GO" id="GO:0000932">
    <property type="term" value="C:P-body"/>
    <property type="evidence" value="ECO:0007669"/>
    <property type="project" value="UniProtKB-SubCell"/>
</dbReference>
<feature type="region of interest" description="Disordered" evidence="14">
    <location>
        <begin position="1064"/>
        <end position="1084"/>
    </location>
</feature>
<feature type="compositionally biased region" description="Basic and acidic residues" evidence="14">
    <location>
        <begin position="1498"/>
        <end position="1511"/>
    </location>
</feature>
<dbReference type="Gene3D" id="2.130.10.10">
    <property type="entry name" value="YVTN repeat-like/Quinoprotein amine dehydrogenase"/>
    <property type="match status" value="1"/>
</dbReference>
<dbReference type="FunFam" id="2.130.10.10:FF:000138">
    <property type="entry name" value="Enhancer of mRNA-decapping protein 4"/>
    <property type="match status" value="1"/>
</dbReference>
<dbReference type="InterPro" id="IPR043128">
    <property type="entry name" value="Rev_trsase/Diguanyl_cyclase"/>
</dbReference>
<dbReference type="EC" id="3.1.26.4" evidence="5"/>
<dbReference type="InterPro" id="IPR015943">
    <property type="entry name" value="WD40/YVTN_repeat-like_dom_sf"/>
</dbReference>
<dbReference type="Proteomes" id="UP001274896">
    <property type="component" value="Unassembled WGS sequence"/>
</dbReference>
<dbReference type="FunFam" id="1.10.220.100:FF:000001">
    <property type="entry name" value="Enhancer of mRNA-decapping protein 4"/>
    <property type="match status" value="1"/>
</dbReference>
<feature type="domain" description="Reverse transcriptase" evidence="15">
    <location>
        <begin position="240"/>
        <end position="501"/>
    </location>
</feature>
<evidence type="ECO:0000256" key="13">
    <source>
        <dbReference type="SAM" id="Coils"/>
    </source>
</evidence>
<dbReference type="InterPro" id="IPR045152">
    <property type="entry name" value="EDC4-like"/>
</dbReference>
<protein>
    <recommendedName>
        <fullName evidence="6">Enhancer of mRNA-decapping protein 4</fullName>
        <ecNumber evidence="5">3.1.26.4</ecNumber>
    </recommendedName>
</protein>
<evidence type="ECO:0000256" key="7">
    <source>
        <dbReference type="ARBA" id="ARBA00022490"/>
    </source>
</evidence>
<keyword evidence="9" id="KW-0677">Repeat</keyword>
<feature type="compositionally biased region" description="Polar residues" evidence="14">
    <location>
        <begin position="1463"/>
        <end position="1472"/>
    </location>
</feature>
<feature type="compositionally biased region" description="Polar residues" evidence="14">
    <location>
        <begin position="1443"/>
        <end position="1452"/>
    </location>
</feature>
<comment type="subcellular location">
    <subcellularLocation>
        <location evidence="2">Cytoplasm</location>
        <location evidence="2">P-body</location>
    </subcellularLocation>
    <subcellularLocation>
        <location evidence="1">Nucleus</location>
    </subcellularLocation>
</comment>
<comment type="similarity">
    <text evidence="4">Belongs to the beta type-B retroviral polymerase family. HERV class-II K(HML-2) pol subfamily.</text>
</comment>
<dbReference type="Pfam" id="PF16529">
    <property type="entry name" value="Ge1_WD40"/>
    <property type="match status" value="1"/>
</dbReference>
<dbReference type="Gene3D" id="1.10.220.100">
    <property type="entry name" value="conserved c-terminal region of ge- 1"/>
    <property type="match status" value="1"/>
</dbReference>
<feature type="repeat" description="WD" evidence="12">
    <location>
        <begin position="881"/>
        <end position="914"/>
    </location>
</feature>